<evidence type="ECO:0000256" key="1">
    <source>
        <dbReference type="SAM" id="Phobius"/>
    </source>
</evidence>
<accession>A0ABS6CKG3</accession>
<evidence type="ECO:0000313" key="4">
    <source>
        <dbReference type="Proteomes" id="UP000720508"/>
    </source>
</evidence>
<protein>
    <submittedName>
        <fullName evidence="3">Peptidoglycan-binding protein</fullName>
    </submittedName>
</protein>
<sequence length="221" mass="23438">MKDRSGLSLVSLQTKTPFSGSSWERYLNGKVLPPETAVEAIARIAGEDAAPLLELRDAAERTWNTASDACSTAGGDTAHDTPEAEAPRIRVVALAVAAGGLLLSAVVSVLLVMDAQHPKAGGGQGAAAKVGKYTCAYTRRADLLFAGNSAAMSHRVMLNSTGPEVAEVQCLLLRHKLSPGDIDGYFGPRTETQVKRLQRQDHVPTDGVVGEQTWALLRHVE</sequence>
<organism evidence="3 4">
    <name type="scientific">Streptomyces niphimycinicus</name>
    <dbReference type="NCBI Taxonomy" id="2842201"/>
    <lineage>
        <taxon>Bacteria</taxon>
        <taxon>Bacillati</taxon>
        <taxon>Actinomycetota</taxon>
        <taxon>Actinomycetes</taxon>
        <taxon>Kitasatosporales</taxon>
        <taxon>Streptomycetaceae</taxon>
        <taxon>Streptomyces</taxon>
    </lineage>
</organism>
<reference evidence="3 4" key="1">
    <citation type="submission" date="2021-06" db="EMBL/GenBank/DDBJ databases">
        <authorList>
            <person name="Pan X."/>
        </authorList>
    </citation>
    <scope>NUCLEOTIDE SEQUENCE [LARGE SCALE GENOMIC DNA]</scope>
    <source>
        <strain evidence="3 4">4503</strain>
    </source>
</reference>
<dbReference type="EMBL" id="JAHLEM010000306">
    <property type="protein sequence ID" value="MBU3867407.1"/>
    <property type="molecule type" value="Genomic_DNA"/>
</dbReference>
<feature type="transmembrane region" description="Helical" evidence="1">
    <location>
        <begin position="91"/>
        <end position="113"/>
    </location>
</feature>
<evidence type="ECO:0000313" key="3">
    <source>
        <dbReference type="EMBL" id="MBU3867407.1"/>
    </source>
</evidence>
<keyword evidence="4" id="KW-1185">Reference proteome</keyword>
<keyword evidence="1" id="KW-0472">Membrane</keyword>
<gene>
    <name evidence="3" type="ORF">KN815_26120</name>
</gene>
<keyword evidence="1" id="KW-1133">Transmembrane helix</keyword>
<dbReference type="InterPro" id="IPR002477">
    <property type="entry name" value="Peptidoglycan-bd-like"/>
</dbReference>
<proteinExistence type="predicted"/>
<dbReference type="Pfam" id="PF13560">
    <property type="entry name" value="HTH_31"/>
    <property type="match status" value="1"/>
</dbReference>
<evidence type="ECO:0000259" key="2">
    <source>
        <dbReference type="Pfam" id="PF01471"/>
    </source>
</evidence>
<dbReference type="Pfam" id="PF01471">
    <property type="entry name" value="PG_binding_1"/>
    <property type="match status" value="1"/>
</dbReference>
<comment type="caution">
    <text evidence="3">The sequence shown here is derived from an EMBL/GenBank/DDBJ whole genome shotgun (WGS) entry which is preliminary data.</text>
</comment>
<name>A0ABS6CKG3_9ACTN</name>
<feature type="domain" description="Peptidoglycan binding-like" evidence="2">
    <location>
        <begin position="161"/>
        <end position="217"/>
    </location>
</feature>
<keyword evidence="1" id="KW-0812">Transmembrane</keyword>
<dbReference type="Proteomes" id="UP000720508">
    <property type="component" value="Unassembled WGS sequence"/>
</dbReference>